<feature type="signal peptide" evidence="2">
    <location>
        <begin position="1"/>
        <end position="18"/>
    </location>
</feature>
<proteinExistence type="predicted"/>
<evidence type="ECO:0000313" key="4">
    <source>
        <dbReference type="Proteomes" id="UP001648503"/>
    </source>
</evidence>
<dbReference type="EMBL" id="JAFCIX010000431">
    <property type="protein sequence ID" value="KAH6590614.1"/>
    <property type="molecule type" value="Genomic_DNA"/>
</dbReference>
<feature type="compositionally biased region" description="Acidic residues" evidence="1">
    <location>
        <begin position="67"/>
        <end position="112"/>
    </location>
</feature>
<comment type="caution">
    <text evidence="3">The sequence shown here is derived from an EMBL/GenBank/DDBJ whole genome shotgun (WGS) entry which is preliminary data.</text>
</comment>
<feature type="chain" id="PRO_5046029668" evidence="2">
    <location>
        <begin position="19"/>
        <end position="303"/>
    </location>
</feature>
<protein>
    <submittedName>
        <fullName evidence="3">Uncharacterized protein</fullName>
    </submittedName>
</protein>
<feature type="region of interest" description="Disordered" evidence="1">
    <location>
        <begin position="44"/>
        <end position="112"/>
    </location>
</feature>
<accession>A0ABQ8F2C3</accession>
<evidence type="ECO:0000256" key="1">
    <source>
        <dbReference type="SAM" id="MobiDB-lite"/>
    </source>
</evidence>
<sequence>MQFFHLFSFVVVASYAAALPQPAGLSEKYSNNVDTTLASGLEARSYQPGLNSQKNSATLTLLKRQDDSEESSEDDSEDNSEDDDENDNEDDDEYDDEYDDEDDGGPESPLEEAESDLWFLSVIMDQNTVGGSKVPANVKAAGAAVGGDAEKALVEYLKRTLHVSKELKKWVDVSGDNLGTAIKSGLSGKEYANVESSLKEAKDKLTADVSDNLQQVNAALSVIAETPGSAKQEMETVHAALEHVFDAYKVYSEVLNSQMGRVEASETIQGYFSEASASFVTFASRRQDLYDEVTQKLEAAPSE</sequence>
<feature type="compositionally biased region" description="Polar residues" evidence="1">
    <location>
        <begin position="48"/>
        <end position="59"/>
    </location>
</feature>
<gene>
    <name evidence="3" type="ORF">BASA50_009263</name>
</gene>
<evidence type="ECO:0000256" key="2">
    <source>
        <dbReference type="SAM" id="SignalP"/>
    </source>
</evidence>
<organism evidence="3 4">
    <name type="scientific">Batrachochytrium salamandrivorans</name>
    <dbReference type="NCBI Taxonomy" id="1357716"/>
    <lineage>
        <taxon>Eukaryota</taxon>
        <taxon>Fungi</taxon>
        <taxon>Fungi incertae sedis</taxon>
        <taxon>Chytridiomycota</taxon>
        <taxon>Chytridiomycota incertae sedis</taxon>
        <taxon>Chytridiomycetes</taxon>
        <taxon>Rhizophydiales</taxon>
        <taxon>Rhizophydiales incertae sedis</taxon>
        <taxon>Batrachochytrium</taxon>
    </lineage>
</organism>
<keyword evidence="4" id="KW-1185">Reference proteome</keyword>
<evidence type="ECO:0000313" key="3">
    <source>
        <dbReference type="EMBL" id="KAH6590614.1"/>
    </source>
</evidence>
<reference evidence="3 4" key="1">
    <citation type="submission" date="2021-02" db="EMBL/GenBank/DDBJ databases">
        <title>Variation within the Batrachochytrium salamandrivorans European outbreak.</title>
        <authorList>
            <person name="Kelly M."/>
            <person name="Pasmans F."/>
            <person name="Shea T.P."/>
            <person name="Munoz J.F."/>
            <person name="Carranza S."/>
            <person name="Cuomo C.A."/>
            <person name="Martel A."/>
        </authorList>
    </citation>
    <scope>NUCLEOTIDE SEQUENCE [LARGE SCALE GENOMIC DNA]</scope>
    <source>
        <strain evidence="3 4">AMFP18/2</strain>
    </source>
</reference>
<dbReference type="Proteomes" id="UP001648503">
    <property type="component" value="Unassembled WGS sequence"/>
</dbReference>
<name>A0ABQ8F2C3_9FUNG</name>
<keyword evidence="2" id="KW-0732">Signal</keyword>